<evidence type="ECO:0000256" key="1">
    <source>
        <dbReference type="ARBA" id="ARBA00010541"/>
    </source>
</evidence>
<evidence type="ECO:0000256" key="3">
    <source>
        <dbReference type="ARBA" id="ARBA00022801"/>
    </source>
</evidence>
<dbReference type="SMART" id="SM00228">
    <property type="entry name" value="PDZ"/>
    <property type="match status" value="1"/>
</dbReference>
<accession>A0A516GVF7</accession>
<proteinExistence type="inferred from homology"/>
<organism evidence="6 7">
    <name type="scientific">Formosa sediminum</name>
    <dbReference type="NCBI Taxonomy" id="2594004"/>
    <lineage>
        <taxon>Bacteria</taxon>
        <taxon>Pseudomonadati</taxon>
        <taxon>Bacteroidota</taxon>
        <taxon>Flavobacteriia</taxon>
        <taxon>Flavobacteriales</taxon>
        <taxon>Flavobacteriaceae</taxon>
        <taxon>Formosa</taxon>
    </lineage>
</organism>
<evidence type="ECO:0000256" key="2">
    <source>
        <dbReference type="ARBA" id="ARBA00022670"/>
    </source>
</evidence>
<dbReference type="RefSeq" id="WP_143382392.1">
    <property type="nucleotide sequence ID" value="NZ_CP041637.1"/>
</dbReference>
<dbReference type="PRINTS" id="PR00834">
    <property type="entry name" value="PROTEASES2C"/>
</dbReference>
<dbReference type="InterPro" id="IPR001478">
    <property type="entry name" value="PDZ"/>
</dbReference>
<dbReference type="SUPFAM" id="SSF50494">
    <property type="entry name" value="Trypsin-like serine proteases"/>
    <property type="match status" value="2"/>
</dbReference>
<dbReference type="Proteomes" id="UP000319209">
    <property type="component" value="Chromosome"/>
</dbReference>
<feature type="compositionally biased region" description="Basic and acidic residues" evidence="4">
    <location>
        <begin position="240"/>
        <end position="254"/>
    </location>
</feature>
<dbReference type="Pfam" id="PF13180">
    <property type="entry name" value="PDZ_2"/>
    <property type="match status" value="1"/>
</dbReference>
<dbReference type="Gene3D" id="2.40.10.120">
    <property type="match status" value="1"/>
</dbReference>
<dbReference type="SUPFAM" id="SSF50156">
    <property type="entry name" value="PDZ domain-like"/>
    <property type="match status" value="1"/>
</dbReference>
<evidence type="ECO:0000256" key="4">
    <source>
        <dbReference type="SAM" id="MobiDB-lite"/>
    </source>
</evidence>
<dbReference type="GO" id="GO:0004252">
    <property type="term" value="F:serine-type endopeptidase activity"/>
    <property type="evidence" value="ECO:0007669"/>
    <property type="project" value="InterPro"/>
</dbReference>
<dbReference type="EMBL" id="CP041637">
    <property type="protein sequence ID" value="QDO95486.1"/>
    <property type="molecule type" value="Genomic_DNA"/>
</dbReference>
<feature type="domain" description="PDZ" evidence="5">
    <location>
        <begin position="407"/>
        <end position="474"/>
    </location>
</feature>
<feature type="region of interest" description="Disordered" evidence="4">
    <location>
        <begin position="240"/>
        <end position="260"/>
    </location>
</feature>
<dbReference type="InterPro" id="IPR043504">
    <property type="entry name" value="Peptidase_S1_PA_chymotrypsin"/>
</dbReference>
<evidence type="ECO:0000313" key="6">
    <source>
        <dbReference type="EMBL" id="QDO95486.1"/>
    </source>
</evidence>
<dbReference type="Gene3D" id="2.40.10.10">
    <property type="entry name" value="Trypsin-like serine proteases"/>
    <property type="match status" value="2"/>
</dbReference>
<dbReference type="PANTHER" id="PTHR22939:SF129">
    <property type="entry name" value="SERINE PROTEASE HTRA2, MITOCHONDRIAL"/>
    <property type="match status" value="1"/>
</dbReference>
<keyword evidence="7" id="KW-1185">Reference proteome</keyword>
<dbReference type="InterPro" id="IPR036034">
    <property type="entry name" value="PDZ_sf"/>
</dbReference>
<gene>
    <name evidence="6" type="ORF">FNB79_16410</name>
</gene>
<dbReference type="PANTHER" id="PTHR22939">
    <property type="entry name" value="SERINE PROTEASE FAMILY S1C HTRA-RELATED"/>
    <property type="match status" value="1"/>
</dbReference>
<dbReference type="GO" id="GO:0006508">
    <property type="term" value="P:proteolysis"/>
    <property type="evidence" value="ECO:0007669"/>
    <property type="project" value="UniProtKB-KW"/>
</dbReference>
<evidence type="ECO:0000259" key="5">
    <source>
        <dbReference type="SMART" id="SM00228"/>
    </source>
</evidence>
<keyword evidence="2" id="KW-0645">Protease</keyword>
<evidence type="ECO:0000313" key="7">
    <source>
        <dbReference type="Proteomes" id="UP000319209"/>
    </source>
</evidence>
<keyword evidence="3" id="KW-0378">Hydrolase</keyword>
<dbReference type="InterPro" id="IPR001940">
    <property type="entry name" value="Peptidase_S1C"/>
</dbReference>
<sequence>MKQNTNNLVLIKAYILLIFLFFNQLNVNAQQENETYFKVSPLEDSDLKLKDLEHQIQKTYKKVLASTVTINTHATGVLVSSDGYILTAAHVVLGVREEQSSITMSDGTTYKAIHLGLDEKGDYALMKIVDKGTWEYLELGSSSDLGQDEACLMFGHSSGYQADRPALMRIGFYKGTKALGYLKTSCIMMPGDSGGPLVDLNGKVIGVCSHIDRSMDDNFYAPIDPVKANWTKLINGERFNKRGPREPQFPKDNETISPSKTTADFSLEGGKGAIIKAIGKTVKDLHKSVVKIKSLNEDKTEVNTYGTIVSSKGYVVAKASELSKSGLSCEQYNGVISPARLIGIDKSNDLAVLQIQSKDIIAINIPKKTDTRVGTLIGSASFKEDIKYSGVISAPARQILPAAASQGFLGASVTFSNKIFVLYENGAAKLAGLKRGDIIVKFDDTKIESSEDRISFLKTTQVNQKVKVTVLREGAEKEVEVTLLKENEKRIRNRHIGYDLDTSERKYDFTQAFTHDMPIEVNETGTPVVDIKGNVIGINIAKENRTSSFAIPLDVVLQTVKDIK</sequence>
<reference evidence="6 7" key="1">
    <citation type="submission" date="2019-07" db="EMBL/GenBank/DDBJ databases">
        <title>Genome sequencing for Formosa sp. PS13.</title>
        <authorList>
            <person name="Park S.-J."/>
        </authorList>
    </citation>
    <scope>NUCLEOTIDE SEQUENCE [LARGE SCALE GENOMIC DNA]</scope>
    <source>
        <strain evidence="6 7">PS13</strain>
    </source>
</reference>
<dbReference type="KEGG" id="fop:FNB79_16410"/>
<dbReference type="AlphaFoldDB" id="A0A516GVF7"/>
<protein>
    <submittedName>
        <fullName evidence="6">PDZ domain-containing protein</fullName>
    </submittedName>
</protein>
<name>A0A516GVF7_9FLAO</name>
<dbReference type="OrthoDB" id="9766361at2"/>
<dbReference type="Pfam" id="PF13365">
    <property type="entry name" value="Trypsin_2"/>
    <property type="match status" value="1"/>
</dbReference>
<dbReference type="Gene3D" id="2.30.42.10">
    <property type="match status" value="1"/>
</dbReference>
<comment type="similarity">
    <text evidence="1">Belongs to the peptidase S1C family.</text>
</comment>
<dbReference type="InterPro" id="IPR009003">
    <property type="entry name" value="Peptidase_S1_PA"/>
</dbReference>